<keyword evidence="4" id="KW-1185">Reference proteome</keyword>
<sequence length="397" mass="44038">MAPLASKHPLDDGDEEPSSPIQQDPSDDNIWQAGVTDDLEFATPRPSALQRKLAQAARRDDLSSQTSSSASRGSPSTSGRSSPSKRIRKARTEETGFTRANFSLHRDMMPPALQTMCDDVVHIGNGRHILPGDARDELSSLGIPPDAFAVASGARFQLTRYPSRGFVARTHRRAVRCDFDQEGESSWNQEVHGPLLSWVCRPDDEEGFIDFRYCTSAGVVKPWKPANTPSSMVDYCMVIRPDPTSAEARAIATLKAGRPGDSINHTDWGNLMQDPIVVSIETKAQGGDAVRGTWQMATWQACQWRSLRDLDPAPWRDAVGFLPGIFVQGHEWFFVASIPGTSPLQSVYFDKIPIGTTSNPYGICKILAALHYLRSWAEELYWPMYRQRLLATTHDLP</sequence>
<organism evidence="3 4">
    <name type="scientific">Colletotrichum navitas</name>
    <dbReference type="NCBI Taxonomy" id="681940"/>
    <lineage>
        <taxon>Eukaryota</taxon>
        <taxon>Fungi</taxon>
        <taxon>Dikarya</taxon>
        <taxon>Ascomycota</taxon>
        <taxon>Pezizomycotina</taxon>
        <taxon>Sordariomycetes</taxon>
        <taxon>Hypocreomycetidae</taxon>
        <taxon>Glomerellales</taxon>
        <taxon>Glomerellaceae</taxon>
        <taxon>Colletotrichum</taxon>
        <taxon>Colletotrichum graminicola species complex</taxon>
    </lineage>
</organism>
<feature type="region of interest" description="Disordered" evidence="1">
    <location>
        <begin position="1"/>
        <end position="95"/>
    </location>
</feature>
<proteinExistence type="predicted"/>
<accession>A0AAD8UW11</accession>
<protein>
    <recommendedName>
        <fullName evidence="2">PD-(D/E)XK nuclease-like domain-containing protein</fullName>
    </recommendedName>
</protein>
<dbReference type="Pfam" id="PF20516">
    <property type="entry name" value="PDDEXK_12"/>
    <property type="match status" value="1"/>
</dbReference>
<feature type="domain" description="PD-(D/E)XK nuclease-like" evidence="2">
    <location>
        <begin position="152"/>
        <end position="382"/>
    </location>
</feature>
<dbReference type="Proteomes" id="UP001230504">
    <property type="component" value="Unassembled WGS sequence"/>
</dbReference>
<evidence type="ECO:0000256" key="1">
    <source>
        <dbReference type="SAM" id="MobiDB-lite"/>
    </source>
</evidence>
<evidence type="ECO:0000313" key="4">
    <source>
        <dbReference type="Proteomes" id="UP001230504"/>
    </source>
</evidence>
<evidence type="ECO:0000313" key="3">
    <source>
        <dbReference type="EMBL" id="KAK1566267.1"/>
    </source>
</evidence>
<gene>
    <name evidence="3" type="ORF">LY79DRAFT_529133</name>
</gene>
<dbReference type="AlphaFoldDB" id="A0AAD8UW11"/>
<name>A0AAD8UW11_9PEZI</name>
<dbReference type="RefSeq" id="XP_060407455.1">
    <property type="nucleotide sequence ID" value="XM_060556089.1"/>
</dbReference>
<dbReference type="GeneID" id="85440329"/>
<evidence type="ECO:0000259" key="2">
    <source>
        <dbReference type="Pfam" id="PF20516"/>
    </source>
</evidence>
<feature type="compositionally biased region" description="Low complexity" evidence="1">
    <location>
        <begin position="63"/>
        <end position="82"/>
    </location>
</feature>
<comment type="caution">
    <text evidence="3">The sequence shown here is derived from an EMBL/GenBank/DDBJ whole genome shotgun (WGS) entry which is preliminary data.</text>
</comment>
<dbReference type="InterPro" id="IPR046797">
    <property type="entry name" value="PDDEXK_12"/>
</dbReference>
<reference evidence="3" key="1">
    <citation type="submission" date="2021-06" db="EMBL/GenBank/DDBJ databases">
        <title>Comparative genomics, transcriptomics and evolutionary studies reveal genomic signatures of adaptation to plant cell wall in hemibiotrophic fungi.</title>
        <authorList>
            <consortium name="DOE Joint Genome Institute"/>
            <person name="Baroncelli R."/>
            <person name="Diaz J.F."/>
            <person name="Benocci T."/>
            <person name="Peng M."/>
            <person name="Battaglia E."/>
            <person name="Haridas S."/>
            <person name="Andreopoulos W."/>
            <person name="Labutti K."/>
            <person name="Pangilinan J."/>
            <person name="Floch G.L."/>
            <person name="Makela M.R."/>
            <person name="Henrissat B."/>
            <person name="Grigoriev I.V."/>
            <person name="Crouch J.A."/>
            <person name="De Vries R.P."/>
            <person name="Sukno S.A."/>
            <person name="Thon M.R."/>
        </authorList>
    </citation>
    <scope>NUCLEOTIDE SEQUENCE</scope>
    <source>
        <strain evidence="3">CBS 125086</strain>
    </source>
</reference>
<dbReference type="EMBL" id="JAHLJV010000150">
    <property type="protein sequence ID" value="KAK1566267.1"/>
    <property type="molecule type" value="Genomic_DNA"/>
</dbReference>